<reference evidence="2 3" key="1">
    <citation type="journal article" date="2021" name="BMC Biol.">
        <title>Horizontally acquired antibacterial genes associated with adaptive radiation of ladybird beetles.</title>
        <authorList>
            <person name="Li H.S."/>
            <person name="Tang X.F."/>
            <person name="Huang Y.H."/>
            <person name="Xu Z.Y."/>
            <person name="Chen M.L."/>
            <person name="Du X.Y."/>
            <person name="Qiu B.Y."/>
            <person name="Chen P.T."/>
            <person name="Zhang W."/>
            <person name="Slipinski A."/>
            <person name="Escalona H.E."/>
            <person name="Waterhouse R.M."/>
            <person name="Zwick A."/>
            <person name="Pang H."/>
        </authorList>
    </citation>
    <scope>NUCLEOTIDE SEQUENCE [LARGE SCALE GENOMIC DNA]</scope>
    <source>
        <strain evidence="2">SYSU2018</strain>
    </source>
</reference>
<feature type="compositionally biased region" description="Basic and acidic residues" evidence="1">
    <location>
        <begin position="45"/>
        <end position="55"/>
    </location>
</feature>
<feature type="compositionally biased region" description="Basic residues" evidence="1">
    <location>
        <begin position="194"/>
        <end position="208"/>
    </location>
</feature>
<feature type="region of interest" description="Disordered" evidence="1">
    <location>
        <begin position="189"/>
        <end position="208"/>
    </location>
</feature>
<evidence type="ECO:0008006" key="4">
    <source>
        <dbReference type="Google" id="ProtNLM"/>
    </source>
</evidence>
<feature type="compositionally biased region" description="Acidic residues" evidence="1">
    <location>
        <begin position="127"/>
        <end position="141"/>
    </location>
</feature>
<evidence type="ECO:0000256" key="1">
    <source>
        <dbReference type="SAM" id="MobiDB-lite"/>
    </source>
</evidence>
<dbReference type="Proteomes" id="UP001516400">
    <property type="component" value="Unassembled WGS sequence"/>
</dbReference>
<accession>A0ABD2N6L3</accession>
<proteinExistence type="predicted"/>
<name>A0ABD2N6L3_9CUCU</name>
<evidence type="ECO:0000313" key="3">
    <source>
        <dbReference type="Proteomes" id="UP001516400"/>
    </source>
</evidence>
<keyword evidence="3" id="KW-1185">Reference proteome</keyword>
<gene>
    <name evidence="2" type="ORF">HHI36_015769</name>
</gene>
<dbReference type="EMBL" id="JABFTP020000062">
    <property type="protein sequence ID" value="KAL3274371.1"/>
    <property type="molecule type" value="Genomic_DNA"/>
</dbReference>
<feature type="region of interest" description="Disordered" evidence="1">
    <location>
        <begin position="36"/>
        <end position="55"/>
    </location>
</feature>
<protein>
    <recommendedName>
        <fullName evidence="4">Nucleolar protein 12</fullName>
    </recommendedName>
</protein>
<dbReference type="Pfam" id="PF09805">
    <property type="entry name" value="Nop25"/>
    <property type="match status" value="1"/>
</dbReference>
<dbReference type="InterPro" id="IPR019186">
    <property type="entry name" value="Nucleolar_protein_12"/>
</dbReference>
<dbReference type="AlphaFoldDB" id="A0ABD2N6L3"/>
<sequence>MRFDKAVGHNKRRKPKNRANKINLVFDEEKEGFHKRKLQRKKQAKEKFEKDLKEEKKKIKAEAKESYKKLVVSHRPIPELESLLEEEYEDEDATIKIIELSTNEIAKRNNWIGPNQPKYSSDHEGENDIEDDSNEEVEDIPGMELHTKKVKIVEKKTKKFETEKDVKKELKKIATKTVQKSKVFQMKNKMERQKQKRNHYSRKIERKV</sequence>
<organism evidence="2 3">
    <name type="scientific">Cryptolaemus montrouzieri</name>
    <dbReference type="NCBI Taxonomy" id="559131"/>
    <lineage>
        <taxon>Eukaryota</taxon>
        <taxon>Metazoa</taxon>
        <taxon>Ecdysozoa</taxon>
        <taxon>Arthropoda</taxon>
        <taxon>Hexapoda</taxon>
        <taxon>Insecta</taxon>
        <taxon>Pterygota</taxon>
        <taxon>Neoptera</taxon>
        <taxon>Endopterygota</taxon>
        <taxon>Coleoptera</taxon>
        <taxon>Polyphaga</taxon>
        <taxon>Cucujiformia</taxon>
        <taxon>Coccinelloidea</taxon>
        <taxon>Coccinellidae</taxon>
        <taxon>Scymninae</taxon>
        <taxon>Scymnini</taxon>
        <taxon>Cryptolaemus</taxon>
    </lineage>
</organism>
<comment type="caution">
    <text evidence="2">The sequence shown here is derived from an EMBL/GenBank/DDBJ whole genome shotgun (WGS) entry which is preliminary data.</text>
</comment>
<feature type="region of interest" description="Disordered" evidence="1">
    <location>
        <begin position="109"/>
        <end position="143"/>
    </location>
</feature>
<evidence type="ECO:0000313" key="2">
    <source>
        <dbReference type="EMBL" id="KAL3274371.1"/>
    </source>
</evidence>